<dbReference type="Pfam" id="PF00095">
    <property type="entry name" value="WAP"/>
    <property type="match status" value="1"/>
</dbReference>
<dbReference type="EMBL" id="JARKIK010000001">
    <property type="protein sequence ID" value="KAK8754647.1"/>
    <property type="molecule type" value="Genomic_DNA"/>
</dbReference>
<reference evidence="3 4" key="1">
    <citation type="journal article" date="2024" name="BMC Genomics">
        <title>Genome assembly of redclaw crayfish (Cherax quadricarinatus) provides insights into its immune adaptation and hypoxia tolerance.</title>
        <authorList>
            <person name="Liu Z."/>
            <person name="Zheng J."/>
            <person name="Li H."/>
            <person name="Fang K."/>
            <person name="Wang S."/>
            <person name="He J."/>
            <person name="Zhou D."/>
            <person name="Weng S."/>
            <person name="Chi M."/>
            <person name="Gu Z."/>
            <person name="He J."/>
            <person name="Li F."/>
            <person name="Wang M."/>
        </authorList>
    </citation>
    <scope>NUCLEOTIDE SEQUENCE [LARGE SCALE GENOMIC DNA]</scope>
    <source>
        <strain evidence="3">ZL_2023a</strain>
    </source>
</reference>
<dbReference type="Proteomes" id="UP001445076">
    <property type="component" value="Unassembled WGS sequence"/>
</dbReference>
<dbReference type="AlphaFoldDB" id="A0AAW0YSL2"/>
<evidence type="ECO:0000313" key="4">
    <source>
        <dbReference type="Proteomes" id="UP001445076"/>
    </source>
</evidence>
<protein>
    <recommendedName>
        <fullName evidence="2">WAP domain-containing protein</fullName>
    </recommendedName>
</protein>
<dbReference type="InterPro" id="IPR008197">
    <property type="entry name" value="WAP_dom"/>
</dbReference>
<feature type="domain" description="WAP" evidence="2">
    <location>
        <begin position="100"/>
        <end position="153"/>
    </location>
</feature>
<evidence type="ECO:0000313" key="3">
    <source>
        <dbReference type="EMBL" id="KAK8754647.1"/>
    </source>
</evidence>
<proteinExistence type="predicted"/>
<accession>A0AAW0YSL2</accession>
<keyword evidence="4" id="KW-1185">Reference proteome</keyword>
<evidence type="ECO:0000256" key="1">
    <source>
        <dbReference type="SAM" id="SignalP"/>
    </source>
</evidence>
<organism evidence="3 4">
    <name type="scientific">Cherax quadricarinatus</name>
    <name type="common">Australian red claw crayfish</name>
    <dbReference type="NCBI Taxonomy" id="27406"/>
    <lineage>
        <taxon>Eukaryota</taxon>
        <taxon>Metazoa</taxon>
        <taxon>Ecdysozoa</taxon>
        <taxon>Arthropoda</taxon>
        <taxon>Crustacea</taxon>
        <taxon>Multicrustacea</taxon>
        <taxon>Malacostraca</taxon>
        <taxon>Eumalacostraca</taxon>
        <taxon>Eucarida</taxon>
        <taxon>Decapoda</taxon>
        <taxon>Pleocyemata</taxon>
        <taxon>Astacidea</taxon>
        <taxon>Parastacoidea</taxon>
        <taxon>Parastacidae</taxon>
        <taxon>Cherax</taxon>
    </lineage>
</organism>
<keyword evidence="1" id="KW-0732">Signal</keyword>
<dbReference type="SMART" id="SM00217">
    <property type="entry name" value="WAP"/>
    <property type="match status" value="1"/>
</dbReference>
<feature type="chain" id="PRO_5043833426" description="WAP domain-containing protein" evidence="1">
    <location>
        <begin position="23"/>
        <end position="153"/>
    </location>
</feature>
<dbReference type="InterPro" id="IPR036645">
    <property type="entry name" value="Elafin-like_sf"/>
</dbReference>
<dbReference type="GO" id="GO:0030414">
    <property type="term" value="F:peptidase inhibitor activity"/>
    <property type="evidence" value="ECO:0007669"/>
    <property type="project" value="InterPro"/>
</dbReference>
<sequence>MTRLHVLLVLVITLILGSQSSAHGYQRFLRFAHHGGGFGNPGFFGRVIQGGNSGGFPGGNFGNGRFPGGNIGGGGFPGGNLGGGRFPGVNPGVGTTRPNTVSRPGGGSCPPARPACPATRARPQQCTADSECLQNRKCCFDSCVQTEVCKSVV</sequence>
<dbReference type="GO" id="GO:0005576">
    <property type="term" value="C:extracellular region"/>
    <property type="evidence" value="ECO:0007669"/>
    <property type="project" value="InterPro"/>
</dbReference>
<name>A0AAW0YSL2_CHEQU</name>
<gene>
    <name evidence="3" type="ORF">OTU49_017011</name>
</gene>
<evidence type="ECO:0000259" key="2">
    <source>
        <dbReference type="PROSITE" id="PS51390"/>
    </source>
</evidence>
<comment type="caution">
    <text evidence="3">The sequence shown here is derived from an EMBL/GenBank/DDBJ whole genome shotgun (WGS) entry which is preliminary data.</text>
</comment>
<dbReference type="Gene3D" id="4.10.75.10">
    <property type="entry name" value="Elafin-like"/>
    <property type="match status" value="1"/>
</dbReference>
<dbReference type="PROSITE" id="PS51390">
    <property type="entry name" value="WAP"/>
    <property type="match status" value="1"/>
</dbReference>
<dbReference type="SUPFAM" id="SSF57256">
    <property type="entry name" value="Elafin-like"/>
    <property type="match status" value="1"/>
</dbReference>
<feature type="signal peptide" evidence="1">
    <location>
        <begin position="1"/>
        <end position="22"/>
    </location>
</feature>